<dbReference type="STRING" id="484498.SAMN05421686_11139"/>
<organism evidence="1 2">
    <name type="scientific">Thalassolituus maritimus</name>
    <dbReference type="NCBI Taxonomy" id="484498"/>
    <lineage>
        <taxon>Bacteria</taxon>
        <taxon>Pseudomonadati</taxon>
        <taxon>Pseudomonadota</taxon>
        <taxon>Gammaproteobacteria</taxon>
        <taxon>Oceanospirillales</taxon>
        <taxon>Oceanospirillaceae</taxon>
        <taxon>Thalassolituus</taxon>
    </lineage>
</organism>
<keyword evidence="2" id="KW-1185">Reference proteome</keyword>
<reference evidence="2" key="1">
    <citation type="submission" date="2017-01" db="EMBL/GenBank/DDBJ databases">
        <authorList>
            <person name="Varghese N."/>
            <person name="Submissions S."/>
        </authorList>
    </citation>
    <scope>NUCLEOTIDE SEQUENCE [LARGE SCALE GENOMIC DNA]</scope>
    <source>
        <strain evidence="2">DSM 24913</strain>
    </source>
</reference>
<evidence type="ECO:0008006" key="3">
    <source>
        <dbReference type="Google" id="ProtNLM"/>
    </source>
</evidence>
<dbReference type="OrthoDB" id="9810432at2"/>
<accession>A0A1N7PSZ7</accession>
<dbReference type="Proteomes" id="UP000185639">
    <property type="component" value="Unassembled WGS sequence"/>
</dbReference>
<protein>
    <recommendedName>
        <fullName evidence="3">Transposase</fullName>
    </recommendedName>
</protein>
<sequence>MMLDELPTNSLPLMPPPAFTAPNDDAPMTRVSLLYIEQRINLYLRFGCPLRVYQIDRWRRCAVFPPAQLFCRIRWESNDYGTTRWQLMVLQSGRPEEGMQRVRGVRPGAHILLNVEGERNVRVVLSQIDAIEAQSIEPADVSPTYWRLLSNRLAAREPLPDYDADRHAAWLAGRVLQ</sequence>
<dbReference type="InterPro" id="IPR021263">
    <property type="entry name" value="DUF2840"/>
</dbReference>
<evidence type="ECO:0000313" key="2">
    <source>
        <dbReference type="Proteomes" id="UP000185639"/>
    </source>
</evidence>
<name>A0A1N7PSZ7_9GAMM</name>
<dbReference type="AlphaFoldDB" id="A0A1N7PSZ7"/>
<dbReference type="EMBL" id="FTOH01000011">
    <property type="protein sequence ID" value="SIT13547.1"/>
    <property type="molecule type" value="Genomic_DNA"/>
</dbReference>
<evidence type="ECO:0000313" key="1">
    <source>
        <dbReference type="EMBL" id="SIT13547.1"/>
    </source>
</evidence>
<gene>
    <name evidence="1" type="ORF">SAMN05421686_11139</name>
</gene>
<dbReference type="Pfam" id="PF11000">
    <property type="entry name" value="DUF2840"/>
    <property type="match status" value="1"/>
</dbReference>
<proteinExistence type="predicted"/>